<dbReference type="RefSeq" id="WP_329775327.1">
    <property type="nucleotide sequence ID" value="NZ_JAYDYW010000007.1"/>
</dbReference>
<organism evidence="1 2">
    <name type="scientific">Agarivorans aestuarii</name>
    <dbReference type="NCBI Taxonomy" id="1563703"/>
    <lineage>
        <taxon>Bacteria</taxon>
        <taxon>Pseudomonadati</taxon>
        <taxon>Pseudomonadota</taxon>
        <taxon>Gammaproteobacteria</taxon>
        <taxon>Alteromonadales</taxon>
        <taxon>Alteromonadaceae</taxon>
        <taxon>Agarivorans</taxon>
    </lineage>
</organism>
<gene>
    <name evidence="1" type="ORF">SNR37_003590</name>
</gene>
<evidence type="ECO:0000313" key="1">
    <source>
        <dbReference type="EMBL" id="MEE1674155.1"/>
    </source>
</evidence>
<reference evidence="1 2" key="2">
    <citation type="submission" date="2023-12" db="EMBL/GenBank/DDBJ databases">
        <authorList>
            <consortium name="Cladostephus spongiosus"/>
            <person name="Lorente B."/>
            <person name="Cabral C."/>
            <person name="Frias J."/>
            <person name="Faria J."/>
            <person name="Toubarro D."/>
        </authorList>
    </citation>
    <scope>NUCLEOTIDE SEQUENCE [LARGE SCALE GENOMIC DNA]</scope>
    <source>
        <strain evidence="1 2">ZMCS4</strain>
    </source>
</reference>
<reference evidence="2" key="1">
    <citation type="submission" date="2023-07" db="EMBL/GenBank/DDBJ databases">
        <title>Draft genome sequence of Agarivorans aestuarii strain ZMCS4, a CAZymes producing bacteria isolated from the marine brown algae Clodostephus spongiosus.</title>
        <authorList>
            <person name="Lorente B."/>
            <person name="Cabral C."/>
            <person name="Frias J."/>
            <person name="Faria J."/>
            <person name="Toubarro D."/>
        </authorList>
    </citation>
    <scope>NUCLEOTIDE SEQUENCE [LARGE SCALE GENOMIC DNA]</scope>
    <source>
        <strain evidence="2">ZMCS4</strain>
    </source>
</reference>
<keyword evidence="2" id="KW-1185">Reference proteome</keyword>
<dbReference type="EMBL" id="JAYDYW010000007">
    <property type="protein sequence ID" value="MEE1674155.1"/>
    <property type="molecule type" value="Genomic_DNA"/>
</dbReference>
<dbReference type="Proteomes" id="UP001310248">
    <property type="component" value="Unassembled WGS sequence"/>
</dbReference>
<evidence type="ECO:0000313" key="2">
    <source>
        <dbReference type="Proteomes" id="UP001310248"/>
    </source>
</evidence>
<name>A0ABU7G6U2_9ALTE</name>
<protein>
    <submittedName>
        <fullName evidence="1">Uncharacterized protein</fullName>
    </submittedName>
</protein>
<proteinExistence type="predicted"/>
<comment type="caution">
    <text evidence="1">The sequence shown here is derived from an EMBL/GenBank/DDBJ whole genome shotgun (WGS) entry which is preliminary data.</text>
</comment>
<accession>A0ABU7G6U2</accession>
<sequence length="175" mass="19441">MFDQDDLKGYYNLLTPDGQSDFLSSRNTLLLELKDNLLSLEATNGKGLEDFNSNYPMVNLSKEDLEGYFFATSDAYVSSELARDLSTKVGLEGGRFLDVFASAYEEAFVMSTKEALKGKGSLPKLGANALVGAGEAVYNNYFVESDYEIIPWLSHDSHGFDVKYLWLPTGDKNKL</sequence>